<dbReference type="PANTHER" id="PTHR10110:SF86">
    <property type="entry name" value="SODIUM_HYDROGEN EXCHANGER 7"/>
    <property type="match status" value="1"/>
</dbReference>
<dbReference type="GO" id="GO:0098719">
    <property type="term" value="P:sodium ion import across plasma membrane"/>
    <property type="evidence" value="ECO:0007669"/>
    <property type="project" value="TreeGrafter"/>
</dbReference>
<accession>A0A7G5GX54</accession>
<dbReference type="Pfam" id="PF00999">
    <property type="entry name" value="Na_H_Exchanger"/>
    <property type="match status" value="1"/>
</dbReference>
<evidence type="ECO:0000256" key="6">
    <source>
        <dbReference type="ARBA" id="ARBA00023053"/>
    </source>
</evidence>
<feature type="transmembrane region" description="Helical" evidence="10">
    <location>
        <begin position="155"/>
        <end position="175"/>
    </location>
</feature>
<keyword evidence="9 10" id="KW-0739">Sodium transport</keyword>
<organism evidence="12 13">
    <name type="scientific">Spirosoma foliorum</name>
    <dbReference type="NCBI Taxonomy" id="2710596"/>
    <lineage>
        <taxon>Bacteria</taxon>
        <taxon>Pseudomonadati</taxon>
        <taxon>Bacteroidota</taxon>
        <taxon>Cytophagia</taxon>
        <taxon>Cytophagales</taxon>
        <taxon>Cytophagaceae</taxon>
        <taxon>Spirosoma</taxon>
    </lineage>
</organism>
<keyword evidence="2 10" id="KW-0813">Transport</keyword>
<keyword evidence="4 10" id="KW-0812">Transmembrane</keyword>
<feature type="domain" description="Cation/H+ exchanger transmembrane" evidence="11">
    <location>
        <begin position="11"/>
        <end position="413"/>
    </location>
</feature>
<dbReference type="RefSeq" id="WP_182460704.1">
    <property type="nucleotide sequence ID" value="NZ_CP059732.1"/>
</dbReference>
<dbReference type="GO" id="GO:0015386">
    <property type="term" value="F:potassium:proton antiporter activity"/>
    <property type="evidence" value="ECO:0007669"/>
    <property type="project" value="TreeGrafter"/>
</dbReference>
<dbReference type="NCBIfam" id="TIGR00831">
    <property type="entry name" value="a_cpa1"/>
    <property type="match status" value="1"/>
</dbReference>
<keyword evidence="7 10" id="KW-0406">Ion transport</keyword>
<dbReference type="InterPro" id="IPR004705">
    <property type="entry name" value="Cation/H_exchanger_CPA1_bac"/>
</dbReference>
<reference evidence="12 13" key="1">
    <citation type="submission" date="2020-07" db="EMBL/GenBank/DDBJ databases">
        <title>Spirosoma foliorum sp. nov., isolated from the leaves on the Nejang mountain Korea, Republic of.</title>
        <authorList>
            <person name="Ho H."/>
            <person name="Lee Y.-J."/>
            <person name="Nurcahyanto D.-A."/>
            <person name="Kim S.-G."/>
        </authorList>
    </citation>
    <scope>NUCLEOTIDE SEQUENCE [LARGE SCALE GENOMIC DNA]</scope>
    <source>
        <strain evidence="12 13">PL0136</strain>
    </source>
</reference>
<evidence type="ECO:0000256" key="3">
    <source>
        <dbReference type="ARBA" id="ARBA00022475"/>
    </source>
</evidence>
<comment type="similarity">
    <text evidence="10">Belongs to the monovalent cation:proton antiporter 1 (CPA1) transporter (TC 2.A.36) family.</text>
</comment>
<dbReference type="InterPro" id="IPR006153">
    <property type="entry name" value="Cation/H_exchanger_TM"/>
</dbReference>
<evidence type="ECO:0000256" key="2">
    <source>
        <dbReference type="ARBA" id="ARBA00022448"/>
    </source>
</evidence>
<feature type="transmembrane region" description="Helical" evidence="10">
    <location>
        <begin position="6"/>
        <end position="21"/>
    </location>
</feature>
<feature type="transmembrane region" description="Helical" evidence="10">
    <location>
        <begin position="222"/>
        <end position="247"/>
    </location>
</feature>
<protein>
    <submittedName>
        <fullName evidence="12">Na+/H+ antiporter</fullName>
    </submittedName>
</protein>
<keyword evidence="8 10" id="KW-0472">Membrane</keyword>
<dbReference type="EMBL" id="CP059732">
    <property type="protein sequence ID" value="QMW03446.1"/>
    <property type="molecule type" value="Genomic_DNA"/>
</dbReference>
<dbReference type="KEGG" id="sfol:H3H32_00290"/>
<feature type="transmembrane region" description="Helical" evidence="10">
    <location>
        <begin position="365"/>
        <end position="384"/>
    </location>
</feature>
<feature type="transmembrane region" description="Helical" evidence="10">
    <location>
        <begin position="301"/>
        <end position="321"/>
    </location>
</feature>
<dbReference type="GO" id="GO:0015385">
    <property type="term" value="F:sodium:proton antiporter activity"/>
    <property type="evidence" value="ECO:0007669"/>
    <property type="project" value="InterPro"/>
</dbReference>
<dbReference type="InterPro" id="IPR018422">
    <property type="entry name" value="Cation/H_exchanger_CPA1"/>
</dbReference>
<sequence>MANFETIIFILAILIGLSAITDKIKLPYPILLIGTGLVIGFVPFLPNLALDPNVALVIFLPPLLYDAASKTAWQEFTRSIRPITTLAVTLVFFTTTAVAVAAHYVIPGFSWPLAFVLGAIVSPPDAVAANSIIKGLGLNKRVIAILEGESLLNDASALVAYRYAVAAIMTGNFVLWEASLQFLVLAGGGLLLGSILGWLMTLALQRIDSATVQTSLTLLTPYLVYLAAEHIHTSGILAVVSAGLVITRRTPEVFSPQARLESRAVWDTAIFLLEGVVFILIGLQLPTIVGDLGGYTTEELVLYSLVVSTVTILIRILWVFFSSYYPKVLGWSEQSTITGSGTEEQANQVDWRNVLIVAWTGTRGVISLAMALALPLSLAGGQLFPQRNLILFLAFVIILSTLVLQGLTLPLLIRLLGVKSHNDQAREDQALELLLASRALRYLENDFPIVLSGSLKQTLAQRYQLLVKELGATLHESKSGSKPDEERALVGEMRLAERTLGEFQQALLVELARENRFSDEVLRTAERRLDLEMARLDASEQAAGN</sequence>
<evidence type="ECO:0000256" key="7">
    <source>
        <dbReference type="ARBA" id="ARBA00023065"/>
    </source>
</evidence>
<keyword evidence="13" id="KW-1185">Reference proteome</keyword>
<evidence type="ECO:0000256" key="4">
    <source>
        <dbReference type="ARBA" id="ARBA00022692"/>
    </source>
</evidence>
<feature type="transmembrane region" description="Helical" evidence="10">
    <location>
        <begin position="54"/>
        <end position="73"/>
    </location>
</feature>
<comment type="function">
    <text evidence="10">Na(+)/H(+) antiporter that extrudes sodium in exchange for external protons.</text>
</comment>
<feature type="transmembrane region" description="Helical" evidence="10">
    <location>
        <begin position="28"/>
        <end position="48"/>
    </location>
</feature>
<keyword evidence="5 10" id="KW-1133">Transmembrane helix</keyword>
<keyword evidence="3 10" id="KW-1003">Cell membrane</keyword>
<evidence type="ECO:0000256" key="5">
    <source>
        <dbReference type="ARBA" id="ARBA00022989"/>
    </source>
</evidence>
<proteinExistence type="inferred from homology"/>
<keyword evidence="10" id="KW-0050">Antiport</keyword>
<name>A0A7G5GX54_9BACT</name>
<dbReference type="PANTHER" id="PTHR10110">
    <property type="entry name" value="SODIUM/HYDROGEN EXCHANGER"/>
    <property type="match status" value="1"/>
</dbReference>
<evidence type="ECO:0000256" key="1">
    <source>
        <dbReference type="ARBA" id="ARBA00004651"/>
    </source>
</evidence>
<feature type="transmembrane region" description="Helical" evidence="10">
    <location>
        <begin position="85"/>
        <end position="106"/>
    </location>
</feature>
<dbReference type="Gene3D" id="6.10.140.1330">
    <property type="match status" value="1"/>
</dbReference>
<feature type="transmembrane region" description="Helical" evidence="10">
    <location>
        <begin position="268"/>
        <end position="289"/>
    </location>
</feature>
<evidence type="ECO:0000256" key="9">
    <source>
        <dbReference type="ARBA" id="ARBA00023201"/>
    </source>
</evidence>
<gene>
    <name evidence="12" type="ORF">H3H32_00290</name>
</gene>
<dbReference type="GO" id="GO:0051453">
    <property type="term" value="P:regulation of intracellular pH"/>
    <property type="evidence" value="ECO:0007669"/>
    <property type="project" value="TreeGrafter"/>
</dbReference>
<dbReference type="Proteomes" id="UP000515369">
    <property type="component" value="Chromosome"/>
</dbReference>
<dbReference type="AlphaFoldDB" id="A0A7G5GX54"/>
<evidence type="ECO:0000313" key="12">
    <source>
        <dbReference type="EMBL" id="QMW03446.1"/>
    </source>
</evidence>
<feature type="transmembrane region" description="Helical" evidence="10">
    <location>
        <begin position="182"/>
        <end position="202"/>
    </location>
</feature>
<evidence type="ECO:0000259" key="11">
    <source>
        <dbReference type="Pfam" id="PF00999"/>
    </source>
</evidence>
<comment type="subcellular location">
    <subcellularLocation>
        <location evidence="1 10">Cell membrane</location>
        <topology evidence="1 10">Multi-pass membrane protein</topology>
    </subcellularLocation>
</comment>
<keyword evidence="6 10" id="KW-0915">Sodium</keyword>
<evidence type="ECO:0000256" key="8">
    <source>
        <dbReference type="ARBA" id="ARBA00023136"/>
    </source>
</evidence>
<evidence type="ECO:0000313" key="13">
    <source>
        <dbReference type="Proteomes" id="UP000515369"/>
    </source>
</evidence>
<feature type="transmembrane region" description="Helical" evidence="10">
    <location>
        <begin position="390"/>
        <end position="413"/>
    </location>
</feature>
<dbReference type="GO" id="GO:0005886">
    <property type="term" value="C:plasma membrane"/>
    <property type="evidence" value="ECO:0007669"/>
    <property type="project" value="UniProtKB-SubCell"/>
</dbReference>
<evidence type="ECO:0000256" key="10">
    <source>
        <dbReference type="RuleBase" id="RU366002"/>
    </source>
</evidence>